<evidence type="ECO:0000313" key="11">
    <source>
        <dbReference type="EMBL" id="KAJ3054946.1"/>
    </source>
</evidence>
<feature type="compositionally biased region" description="Basic and acidic residues" evidence="9">
    <location>
        <begin position="234"/>
        <end position="245"/>
    </location>
</feature>
<feature type="domain" description="PHD-type" evidence="10">
    <location>
        <begin position="497"/>
        <end position="548"/>
    </location>
</feature>
<dbReference type="InterPro" id="IPR019787">
    <property type="entry name" value="Znf_PHD-finger"/>
</dbReference>
<dbReference type="SMART" id="SM00249">
    <property type="entry name" value="PHD"/>
    <property type="match status" value="1"/>
</dbReference>
<evidence type="ECO:0000256" key="6">
    <source>
        <dbReference type="ARBA" id="ARBA00023163"/>
    </source>
</evidence>
<keyword evidence="7" id="KW-0539">Nucleus</keyword>
<dbReference type="GO" id="GO:0005669">
    <property type="term" value="C:transcription factor TFIID complex"/>
    <property type="evidence" value="ECO:0007669"/>
    <property type="project" value="TreeGrafter"/>
</dbReference>
<dbReference type="Gene3D" id="3.30.40.10">
    <property type="entry name" value="Zinc/RING finger domain, C3HC4 (zinc finger)"/>
    <property type="match status" value="1"/>
</dbReference>
<keyword evidence="5" id="KW-0805">Transcription regulation</keyword>
<dbReference type="SUPFAM" id="SSF57903">
    <property type="entry name" value="FYVE/PHD zinc finger"/>
    <property type="match status" value="1"/>
</dbReference>
<dbReference type="AlphaFoldDB" id="A0AAD5SHF8"/>
<feature type="region of interest" description="Disordered" evidence="9">
    <location>
        <begin position="92"/>
        <end position="149"/>
    </location>
</feature>
<dbReference type="Pfam" id="PF07524">
    <property type="entry name" value="Bromo_TP"/>
    <property type="match status" value="1"/>
</dbReference>
<name>A0AAD5SHF8_9FUNG</name>
<keyword evidence="12" id="KW-1185">Reference proteome</keyword>
<evidence type="ECO:0000256" key="8">
    <source>
        <dbReference type="PROSITE-ProRule" id="PRU00146"/>
    </source>
</evidence>
<dbReference type="GO" id="GO:0045944">
    <property type="term" value="P:positive regulation of transcription by RNA polymerase II"/>
    <property type="evidence" value="ECO:0007669"/>
    <property type="project" value="TreeGrafter"/>
</dbReference>
<dbReference type="CDD" id="cd00076">
    <property type="entry name" value="HFD_SF"/>
    <property type="match status" value="1"/>
</dbReference>
<dbReference type="GO" id="GO:0046982">
    <property type="term" value="F:protein heterodimerization activity"/>
    <property type="evidence" value="ECO:0007669"/>
    <property type="project" value="InterPro"/>
</dbReference>
<dbReference type="EMBL" id="JADGJD010000104">
    <property type="protein sequence ID" value="KAJ3054946.1"/>
    <property type="molecule type" value="Genomic_DNA"/>
</dbReference>
<evidence type="ECO:0000256" key="1">
    <source>
        <dbReference type="ARBA" id="ARBA00004123"/>
    </source>
</evidence>
<sequence>MSAPFASELSRIAIAQLLGQSGFGRAPGSVCAVLADLLSRYLELLSTRAKAFSELQGRTAGNLDDVAQCLDELGVDGIELAQFYKAWYKDGQDEGGREGGQGGSKGIPRNGESFGGSPGKGLHGRRASGAGGGSVGTGGSGRSSIGESFARLAPPSFPLSIEQLRTNLADDQSLTDLHVALPSSLLNRLKNPNEHAGGSWGHQSAIPPHFPPFPNLENPSSHDPEAPRKKRTADHRDHSTPKRRKIDLYKRVVPPEESQLIKSGRVVTLQTPVLNGDAPTATGGQDEDRNISVAYERAMAGARRGSKSGHPLVSYSNALRSAHQVSDATQVSVQSVVGSAGEAGLVSAMLQSALPKLTGMLDADPPLTGKANAADLAKSGSANGTPLPPTNPNNAKRRPTLKSESSSSIPIPQPDRRTSTFVPPAPPQRRPSNLNLTVPSKPIVKIQLAPPKTSLPGKPGALPTPSTPNGSSTYAAPDINGYVNGNGASNGTSSEGVTNCICDNPTQEVDVGFMIECEECNVWYHGRCVGVEEGAAPEKWFCPRCLTGN</sequence>
<dbReference type="InterPro" id="IPR006565">
    <property type="entry name" value="BTP"/>
</dbReference>
<dbReference type="Proteomes" id="UP001212841">
    <property type="component" value="Unassembled WGS sequence"/>
</dbReference>
<dbReference type="PANTHER" id="PTHR46452">
    <property type="entry name" value="TRANSCRIPTION INITIATION FACTOR TFIID SUBUNIT 3"/>
    <property type="match status" value="1"/>
</dbReference>
<keyword evidence="4" id="KW-0862">Zinc</keyword>
<protein>
    <recommendedName>
        <fullName evidence="10">PHD-type domain-containing protein</fullName>
    </recommendedName>
</protein>
<dbReference type="InterPro" id="IPR019786">
    <property type="entry name" value="Zinc_finger_PHD-type_CS"/>
</dbReference>
<dbReference type="InterPro" id="IPR009072">
    <property type="entry name" value="Histone-fold"/>
</dbReference>
<feature type="region of interest" description="Disordered" evidence="9">
    <location>
        <begin position="190"/>
        <end position="245"/>
    </location>
</feature>
<evidence type="ECO:0000256" key="2">
    <source>
        <dbReference type="ARBA" id="ARBA00022723"/>
    </source>
</evidence>
<evidence type="ECO:0000256" key="7">
    <source>
        <dbReference type="ARBA" id="ARBA00023242"/>
    </source>
</evidence>
<gene>
    <name evidence="11" type="ORF">HK097_000303</name>
</gene>
<dbReference type="SMART" id="SM00576">
    <property type="entry name" value="BTP"/>
    <property type="match status" value="1"/>
</dbReference>
<evidence type="ECO:0000259" key="10">
    <source>
        <dbReference type="PROSITE" id="PS50016"/>
    </source>
</evidence>
<dbReference type="GO" id="GO:0008270">
    <property type="term" value="F:zinc ion binding"/>
    <property type="evidence" value="ECO:0007669"/>
    <property type="project" value="UniProtKB-KW"/>
</dbReference>
<evidence type="ECO:0000256" key="9">
    <source>
        <dbReference type="SAM" id="MobiDB-lite"/>
    </source>
</evidence>
<keyword evidence="2" id="KW-0479">Metal-binding</keyword>
<dbReference type="PROSITE" id="PS50016">
    <property type="entry name" value="ZF_PHD_2"/>
    <property type="match status" value="1"/>
</dbReference>
<keyword evidence="3 8" id="KW-0863">Zinc-finger</keyword>
<keyword evidence="6" id="KW-0804">Transcription</keyword>
<proteinExistence type="predicted"/>
<dbReference type="PANTHER" id="PTHR46452:SF1">
    <property type="entry name" value="TRANSCRIPTION INITIATION FACTOR TFIID SUBUNIT 3"/>
    <property type="match status" value="1"/>
</dbReference>
<dbReference type="InterPro" id="IPR011011">
    <property type="entry name" value="Znf_FYVE_PHD"/>
</dbReference>
<evidence type="ECO:0000313" key="12">
    <source>
        <dbReference type="Proteomes" id="UP001212841"/>
    </source>
</evidence>
<dbReference type="Pfam" id="PF20826">
    <property type="entry name" value="PHD_5"/>
    <property type="match status" value="1"/>
</dbReference>
<dbReference type="Gene3D" id="1.10.20.10">
    <property type="entry name" value="Histone, subunit A"/>
    <property type="match status" value="1"/>
</dbReference>
<organism evidence="11 12">
    <name type="scientific">Rhizophlyctis rosea</name>
    <dbReference type="NCBI Taxonomy" id="64517"/>
    <lineage>
        <taxon>Eukaryota</taxon>
        <taxon>Fungi</taxon>
        <taxon>Fungi incertae sedis</taxon>
        <taxon>Chytridiomycota</taxon>
        <taxon>Chytridiomycota incertae sedis</taxon>
        <taxon>Chytridiomycetes</taxon>
        <taxon>Rhizophlyctidales</taxon>
        <taxon>Rhizophlyctidaceae</taxon>
        <taxon>Rhizophlyctis</taxon>
    </lineage>
</organism>
<evidence type="ECO:0000256" key="5">
    <source>
        <dbReference type="ARBA" id="ARBA00023015"/>
    </source>
</evidence>
<comment type="subcellular location">
    <subcellularLocation>
        <location evidence="1">Nucleus</location>
    </subcellularLocation>
</comment>
<comment type="caution">
    <text evidence="11">The sequence shown here is derived from an EMBL/GenBank/DDBJ whole genome shotgun (WGS) entry which is preliminary data.</text>
</comment>
<accession>A0AAD5SHF8</accession>
<reference evidence="11" key="1">
    <citation type="submission" date="2020-05" db="EMBL/GenBank/DDBJ databases">
        <title>Phylogenomic resolution of chytrid fungi.</title>
        <authorList>
            <person name="Stajich J.E."/>
            <person name="Amses K."/>
            <person name="Simmons R."/>
            <person name="Seto K."/>
            <person name="Myers J."/>
            <person name="Bonds A."/>
            <person name="Quandt C.A."/>
            <person name="Barry K."/>
            <person name="Liu P."/>
            <person name="Grigoriev I."/>
            <person name="Longcore J.E."/>
            <person name="James T.Y."/>
        </authorList>
    </citation>
    <scope>NUCLEOTIDE SEQUENCE</scope>
    <source>
        <strain evidence="11">JEL0318</strain>
    </source>
</reference>
<evidence type="ECO:0000256" key="4">
    <source>
        <dbReference type="ARBA" id="ARBA00022833"/>
    </source>
</evidence>
<evidence type="ECO:0000256" key="3">
    <source>
        <dbReference type="ARBA" id="ARBA00022771"/>
    </source>
</evidence>
<feature type="region of interest" description="Disordered" evidence="9">
    <location>
        <begin position="368"/>
        <end position="439"/>
    </location>
</feature>
<dbReference type="InterPro" id="IPR001965">
    <property type="entry name" value="Znf_PHD"/>
</dbReference>
<dbReference type="PROSITE" id="PS01359">
    <property type="entry name" value="ZF_PHD_1"/>
    <property type="match status" value="1"/>
</dbReference>
<feature type="compositionally biased region" description="Gly residues" evidence="9">
    <location>
        <begin position="129"/>
        <end position="141"/>
    </location>
</feature>
<dbReference type="InterPro" id="IPR013083">
    <property type="entry name" value="Znf_RING/FYVE/PHD"/>
</dbReference>